<dbReference type="InterPro" id="IPR028098">
    <property type="entry name" value="Glyco_trans_4-like_N"/>
</dbReference>
<evidence type="ECO:0000313" key="3">
    <source>
        <dbReference type="EMBL" id="RDI56490.1"/>
    </source>
</evidence>
<dbReference type="GO" id="GO:0016757">
    <property type="term" value="F:glycosyltransferase activity"/>
    <property type="evidence" value="ECO:0007669"/>
    <property type="project" value="InterPro"/>
</dbReference>
<dbReference type="Proteomes" id="UP000254518">
    <property type="component" value="Unassembled WGS sequence"/>
</dbReference>
<sequence length="371" mass="42532">MAKKKIVHLLHSIGGVDVYLRLILENIKTDSFENIVIHGTKDTEKPFFDEKGNKVKEYRVSIFRDISIFYDIKSLFQTYKILKKEKPNLIHAHSAKGGIVGRITGKLLGIKVIYTPHAFSYLSTDSSLKRKFFMSIEKFLANGNSLLLATSNSEKKRAIDEVGYKEENAIVFNNCIEPIIKMNLLTIQKTWPDEYICTVGRPSYQKNIEKMIRVLYEVNKEAKIHLIVMGVGPVSNQLESVKNLIVELNMGNEVTLLDWTARTDVFHIINQSKFYISTSRYEGMPYSIIESLALSKACIVTNCDGNKDLIIDNYNGFVIENEDVKGFKSKILKLLTDKELLHKLSKNAFNSYSENYNIKKNIYELESIYLK</sequence>
<proteinExistence type="predicted"/>
<dbReference type="Pfam" id="PF00534">
    <property type="entry name" value="Glycos_transf_1"/>
    <property type="match status" value="1"/>
</dbReference>
<evidence type="ECO:0000313" key="4">
    <source>
        <dbReference type="EMBL" id="TWI49060.1"/>
    </source>
</evidence>
<comment type="caution">
    <text evidence="4">The sequence shown here is derived from an EMBL/GenBank/DDBJ whole genome shotgun (WGS) entry which is preliminary data.</text>
</comment>
<feature type="domain" description="Glycosyltransferase subfamily 4-like N-terminal" evidence="2">
    <location>
        <begin position="13"/>
        <end position="177"/>
    </location>
</feature>
<dbReference type="AlphaFoldDB" id="A0A562PY24"/>
<dbReference type="Gene3D" id="3.40.50.2000">
    <property type="entry name" value="Glycogen Phosphorylase B"/>
    <property type="match status" value="2"/>
</dbReference>
<evidence type="ECO:0000259" key="1">
    <source>
        <dbReference type="Pfam" id="PF00534"/>
    </source>
</evidence>
<dbReference type="RefSeq" id="WP_114753757.1">
    <property type="nucleotide sequence ID" value="NZ_QQBA01000004.1"/>
</dbReference>
<evidence type="ECO:0000313" key="5">
    <source>
        <dbReference type="Proteomes" id="UP000254518"/>
    </source>
</evidence>
<evidence type="ECO:0000259" key="2">
    <source>
        <dbReference type="Pfam" id="PF13439"/>
    </source>
</evidence>
<reference evidence="3 5" key="2">
    <citation type="submission" date="2018-07" db="EMBL/GenBank/DDBJ databases">
        <title>Genomic Encyclopedia of Type Strains, Phase IV (KMG-IV): sequencing the most valuable type-strain genomes for metagenomic binning, comparative biology and taxonomic classification.</title>
        <authorList>
            <person name="Goeker M."/>
        </authorList>
    </citation>
    <scope>NUCLEOTIDE SEQUENCE [LARGE SCALE GENOMIC DNA]</scope>
    <source>
        <strain evidence="3 5">DSM 19728</strain>
    </source>
</reference>
<dbReference type="PANTHER" id="PTHR45947">
    <property type="entry name" value="SULFOQUINOVOSYL TRANSFERASE SQD2"/>
    <property type="match status" value="1"/>
</dbReference>
<name>A0A562PY24_9FLAO</name>
<dbReference type="Pfam" id="PF13439">
    <property type="entry name" value="Glyco_transf_4"/>
    <property type="match status" value="1"/>
</dbReference>
<keyword evidence="4" id="KW-0808">Transferase</keyword>
<protein>
    <submittedName>
        <fullName evidence="4">Glycosyltransferase involved in cell wall biosynthesis</fullName>
    </submittedName>
</protein>
<dbReference type="Proteomes" id="UP000321392">
    <property type="component" value="Unassembled WGS sequence"/>
</dbReference>
<dbReference type="EMBL" id="QQBA01000004">
    <property type="protein sequence ID" value="RDI56490.1"/>
    <property type="molecule type" value="Genomic_DNA"/>
</dbReference>
<evidence type="ECO:0000313" key="6">
    <source>
        <dbReference type="Proteomes" id="UP000321392"/>
    </source>
</evidence>
<keyword evidence="5" id="KW-1185">Reference proteome</keyword>
<dbReference type="PANTHER" id="PTHR45947:SF3">
    <property type="entry name" value="SULFOQUINOVOSYL TRANSFERASE SQD2"/>
    <property type="match status" value="1"/>
</dbReference>
<dbReference type="SUPFAM" id="SSF53756">
    <property type="entry name" value="UDP-Glycosyltransferase/glycogen phosphorylase"/>
    <property type="match status" value="1"/>
</dbReference>
<dbReference type="InterPro" id="IPR050194">
    <property type="entry name" value="Glycosyltransferase_grp1"/>
</dbReference>
<gene>
    <name evidence="3" type="ORF">DFR66_10452</name>
    <name evidence="4" type="ORF">IQ02_01045</name>
</gene>
<reference evidence="4" key="3">
    <citation type="submission" date="2019-07" db="EMBL/GenBank/DDBJ databases">
        <authorList>
            <person name="Whitman W."/>
            <person name="Huntemann M."/>
            <person name="Clum A."/>
            <person name="Pillay M."/>
            <person name="Palaniappan K."/>
            <person name="Varghese N."/>
            <person name="Mikhailova N."/>
            <person name="Stamatis D."/>
            <person name="Reddy T."/>
            <person name="Daum C."/>
            <person name="Shapiro N."/>
            <person name="Ivanova N."/>
            <person name="Kyrpides N."/>
            <person name="Woyke T."/>
        </authorList>
    </citation>
    <scope>NUCLEOTIDE SEQUENCE</scope>
    <source>
        <strain evidence="4">CGMCC 1.5380</strain>
    </source>
</reference>
<organism evidence="4 6">
    <name type="scientific">Flavobacterium glaciei</name>
    <dbReference type="NCBI Taxonomy" id="386300"/>
    <lineage>
        <taxon>Bacteria</taxon>
        <taxon>Pseudomonadati</taxon>
        <taxon>Bacteroidota</taxon>
        <taxon>Flavobacteriia</taxon>
        <taxon>Flavobacteriales</taxon>
        <taxon>Flavobacteriaceae</taxon>
        <taxon>Flavobacterium</taxon>
    </lineage>
</organism>
<accession>A0A562PY24</accession>
<reference evidence="4 6" key="1">
    <citation type="journal article" date="2015" name="Stand. Genomic Sci.">
        <title>Genomic Encyclopedia of Bacterial and Archaeal Type Strains, Phase III: the genomes of soil and plant-associated and newly described type strains.</title>
        <authorList>
            <person name="Whitman W.B."/>
            <person name="Woyke T."/>
            <person name="Klenk H.P."/>
            <person name="Zhou Y."/>
            <person name="Lilburn T.G."/>
            <person name="Beck B.J."/>
            <person name="De Vos P."/>
            <person name="Vandamme P."/>
            <person name="Eisen J.A."/>
            <person name="Garrity G."/>
            <person name="Hugenholtz P."/>
            <person name="Kyrpides N.C."/>
        </authorList>
    </citation>
    <scope>NUCLEOTIDE SEQUENCE [LARGE SCALE GENOMIC DNA]</scope>
    <source>
        <strain evidence="4 6">CGMCC 1.5380</strain>
    </source>
</reference>
<feature type="domain" description="Glycosyl transferase family 1" evidence="1">
    <location>
        <begin position="193"/>
        <end position="349"/>
    </location>
</feature>
<dbReference type="OrthoDB" id="9806653at2"/>
<dbReference type="EMBL" id="VLKX01000004">
    <property type="protein sequence ID" value="TWI49060.1"/>
    <property type="molecule type" value="Genomic_DNA"/>
</dbReference>
<dbReference type="InterPro" id="IPR001296">
    <property type="entry name" value="Glyco_trans_1"/>
</dbReference>